<feature type="transmembrane region" description="Helical" evidence="1">
    <location>
        <begin position="20"/>
        <end position="42"/>
    </location>
</feature>
<accession>A0A7Z0KZI2</accession>
<evidence type="ECO:0000256" key="1">
    <source>
        <dbReference type="SAM" id="Phobius"/>
    </source>
</evidence>
<keyword evidence="1" id="KW-0472">Membrane</keyword>
<dbReference type="AlphaFoldDB" id="A0A7Z0KZI2"/>
<sequence>MARKPDLTAHPNPLRAGALLGVWALVVPAGLGALALAISLLAELPLVGLLFIAMAVLVLAAGCVGVLAALDMLRQPAPILTISRDGLRDLRLSDQTIPWEALDWRRALLSTVRANGDTVQLRLSPEIKLRPAARAMALANRALKRPPCSVLTFALEVDAATIAQAMARHKDPWERPTGKG</sequence>
<dbReference type="Proteomes" id="UP000529417">
    <property type="component" value="Unassembled WGS sequence"/>
</dbReference>
<protein>
    <submittedName>
        <fullName evidence="2">Uncharacterized protein</fullName>
    </submittedName>
</protein>
<keyword evidence="1" id="KW-0812">Transmembrane</keyword>
<comment type="caution">
    <text evidence="2">The sequence shown here is derived from an EMBL/GenBank/DDBJ whole genome shotgun (WGS) entry which is preliminary data.</text>
</comment>
<dbReference type="RefSeq" id="WP_179907243.1">
    <property type="nucleotide sequence ID" value="NZ_JACBXS010000046.1"/>
</dbReference>
<proteinExistence type="predicted"/>
<name>A0A7Z0KZI2_9RHOB</name>
<gene>
    <name evidence="2" type="ORF">HUK65_15790</name>
</gene>
<keyword evidence="3" id="KW-1185">Reference proteome</keyword>
<reference evidence="2 3" key="1">
    <citation type="journal article" date="2000" name="Arch. Microbiol.">
        <title>Rhodobaca bogoriensis gen. nov. and sp. nov., an alkaliphilic purple nonsulfur bacterium from African Rift Valley soda lakes.</title>
        <authorList>
            <person name="Milford A.D."/>
            <person name="Achenbach L.A."/>
            <person name="Jung D.O."/>
            <person name="Madigan M.T."/>
        </authorList>
    </citation>
    <scope>NUCLEOTIDE SEQUENCE [LARGE SCALE GENOMIC DNA]</scope>
    <source>
        <strain evidence="2 3">2376</strain>
    </source>
</reference>
<feature type="transmembrane region" description="Helical" evidence="1">
    <location>
        <begin position="48"/>
        <end position="70"/>
    </location>
</feature>
<evidence type="ECO:0000313" key="2">
    <source>
        <dbReference type="EMBL" id="NYS26449.1"/>
    </source>
</evidence>
<dbReference type="EMBL" id="JACBXS010000046">
    <property type="protein sequence ID" value="NYS26449.1"/>
    <property type="molecule type" value="Genomic_DNA"/>
</dbReference>
<evidence type="ECO:0000313" key="3">
    <source>
        <dbReference type="Proteomes" id="UP000529417"/>
    </source>
</evidence>
<keyword evidence="1" id="KW-1133">Transmembrane helix</keyword>
<organism evidence="2 3">
    <name type="scientific">Rhabdonatronobacter sediminivivens</name>
    <dbReference type="NCBI Taxonomy" id="2743469"/>
    <lineage>
        <taxon>Bacteria</taxon>
        <taxon>Pseudomonadati</taxon>
        <taxon>Pseudomonadota</taxon>
        <taxon>Alphaproteobacteria</taxon>
        <taxon>Rhodobacterales</taxon>
        <taxon>Paracoccaceae</taxon>
        <taxon>Rhabdonatronobacter</taxon>
    </lineage>
</organism>